<name>A0A8J5J3Z9_9STRA</name>
<evidence type="ECO:0000313" key="2">
    <source>
        <dbReference type="Proteomes" id="UP000709295"/>
    </source>
</evidence>
<evidence type="ECO:0000313" key="1">
    <source>
        <dbReference type="EMBL" id="KAG6976227.1"/>
    </source>
</evidence>
<dbReference type="PANTHER" id="PTHR40866:SF1">
    <property type="entry name" value="BED-TYPE DOMAIN-CONTAINING PROTEIN"/>
    <property type="match status" value="1"/>
</dbReference>
<dbReference type="AlphaFoldDB" id="A0A8J5J3Z9"/>
<proteinExistence type="predicted"/>
<dbReference type="EMBL" id="JAENGY010000037">
    <property type="protein sequence ID" value="KAG6976227.1"/>
    <property type="molecule type" value="Genomic_DNA"/>
</dbReference>
<comment type="caution">
    <text evidence="1">The sequence shown here is derived from an EMBL/GenBank/DDBJ whole genome shotgun (WGS) entry which is preliminary data.</text>
</comment>
<gene>
    <name evidence="1" type="ORF">JG688_00001584</name>
</gene>
<protein>
    <submittedName>
        <fullName evidence="1">Uncharacterized protein</fullName>
    </submittedName>
</protein>
<reference evidence="1" key="1">
    <citation type="submission" date="2021-01" db="EMBL/GenBank/DDBJ databases">
        <title>Phytophthora aleatoria, a newly-described species from Pinus radiata is distinct from Phytophthora cactorum isolates based on comparative genomics.</title>
        <authorList>
            <person name="Mcdougal R."/>
            <person name="Panda P."/>
            <person name="Williams N."/>
            <person name="Studholme D.J."/>
        </authorList>
    </citation>
    <scope>NUCLEOTIDE SEQUENCE</scope>
    <source>
        <strain evidence="1">NZFS 4037</strain>
    </source>
</reference>
<accession>A0A8J5J3Z9</accession>
<sequence length="146" mass="16674">MESLTRIVERYISAKILERHGLILDGWSHASEHFVAVFACYEVDGVMKTPLLCMAPLPNKPDEDLSARGHYELLAGMLSRDYDAEDVNDVKARKSDAEEFIKDGKRKQAQQDVQAKEDAEKVNALLTKDFQRLLEQHETGKERDKK</sequence>
<dbReference type="Proteomes" id="UP000709295">
    <property type="component" value="Unassembled WGS sequence"/>
</dbReference>
<organism evidence="1 2">
    <name type="scientific">Phytophthora aleatoria</name>
    <dbReference type="NCBI Taxonomy" id="2496075"/>
    <lineage>
        <taxon>Eukaryota</taxon>
        <taxon>Sar</taxon>
        <taxon>Stramenopiles</taxon>
        <taxon>Oomycota</taxon>
        <taxon>Peronosporomycetes</taxon>
        <taxon>Peronosporales</taxon>
        <taxon>Peronosporaceae</taxon>
        <taxon>Phytophthora</taxon>
    </lineage>
</organism>
<keyword evidence="2" id="KW-1185">Reference proteome</keyword>
<dbReference type="PANTHER" id="PTHR40866">
    <property type="entry name" value="BED-TYPE DOMAIN-CONTAINING PROTEIN"/>
    <property type="match status" value="1"/>
</dbReference>